<comment type="caution">
    <text evidence="1">The sequence shown here is derived from an EMBL/GenBank/DDBJ whole genome shotgun (WGS) entry which is preliminary data.</text>
</comment>
<evidence type="ECO:0000313" key="1">
    <source>
        <dbReference type="EMBL" id="GAA0936210.1"/>
    </source>
</evidence>
<dbReference type="EMBL" id="BAAAHH010000001">
    <property type="protein sequence ID" value="GAA0936210.1"/>
    <property type="molecule type" value="Genomic_DNA"/>
</dbReference>
<keyword evidence="2" id="KW-1185">Reference proteome</keyword>
<accession>A0ABN1Q0Z4</accession>
<sequence>MGSVVELVDDLEATLTGYDTSPSQTHLTSSMASGDLTMSVDDHKKVSAGLVQVGDELMWVDSTSASSVVIPPYGRGYRSSTAASHAAGERVVNKPKFPRVNILRTINEVIGGLYGDLYAVDVTQIVHEGSVTTYELPATCAGVLSVRYETVGPSRAWQPVKRWNYNPNANTTTFPSGKSIDLWQGPIPGYPWRITYKREPTALTSGGTFTDSGLPEYCEDVVKYGAMHRLIGTLDSPRLQVRTVESSQRSAYVETGAAADLSKYYYALYQEALGKAAKRLREDHPPQIHFTRF</sequence>
<dbReference type="RefSeq" id="WP_344235589.1">
    <property type="nucleotide sequence ID" value="NZ_BAAAHH010000001.1"/>
</dbReference>
<name>A0ABN1Q0Z4_9ACTN</name>
<dbReference type="InterPro" id="IPR056209">
    <property type="entry name" value="SU10_adaptor"/>
</dbReference>
<dbReference type="Pfam" id="PF24175">
    <property type="entry name" value="SU10_adaptor"/>
    <property type="match status" value="1"/>
</dbReference>
<dbReference type="Proteomes" id="UP001500665">
    <property type="component" value="Unassembled WGS sequence"/>
</dbReference>
<proteinExistence type="predicted"/>
<gene>
    <name evidence="1" type="ORF">GCM10009550_01810</name>
</gene>
<organism evidence="1 2">
    <name type="scientific">Actinocorallia libanotica</name>
    <dbReference type="NCBI Taxonomy" id="46162"/>
    <lineage>
        <taxon>Bacteria</taxon>
        <taxon>Bacillati</taxon>
        <taxon>Actinomycetota</taxon>
        <taxon>Actinomycetes</taxon>
        <taxon>Streptosporangiales</taxon>
        <taxon>Thermomonosporaceae</taxon>
        <taxon>Actinocorallia</taxon>
    </lineage>
</organism>
<evidence type="ECO:0000313" key="2">
    <source>
        <dbReference type="Proteomes" id="UP001500665"/>
    </source>
</evidence>
<reference evidence="1 2" key="1">
    <citation type="journal article" date="2019" name="Int. J. Syst. Evol. Microbiol.">
        <title>The Global Catalogue of Microorganisms (GCM) 10K type strain sequencing project: providing services to taxonomists for standard genome sequencing and annotation.</title>
        <authorList>
            <consortium name="The Broad Institute Genomics Platform"/>
            <consortium name="The Broad Institute Genome Sequencing Center for Infectious Disease"/>
            <person name="Wu L."/>
            <person name="Ma J."/>
        </authorList>
    </citation>
    <scope>NUCLEOTIDE SEQUENCE [LARGE SCALE GENOMIC DNA]</scope>
    <source>
        <strain evidence="1 2">JCM 10696</strain>
    </source>
</reference>
<protein>
    <submittedName>
        <fullName evidence="1">Uncharacterized protein</fullName>
    </submittedName>
</protein>